<protein>
    <submittedName>
        <fullName evidence="2">Uncharacterized protein</fullName>
    </submittedName>
</protein>
<keyword evidence="3" id="KW-1185">Reference proteome</keyword>
<evidence type="ECO:0000313" key="2">
    <source>
        <dbReference type="EnsemblPlants" id="Solyc03g096520.1.1.1"/>
    </source>
</evidence>
<feature type="region of interest" description="Disordered" evidence="1">
    <location>
        <begin position="1"/>
        <end position="39"/>
    </location>
</feature>
<sequence length="195" mass="22774">MPRIPISSLRRRENLRLSPRPQNTKNTSTTLANMNTPHPKKTHFQTIPVNLGEHTFYATHAAEPNLFPHSWFEMSLRRQTLSFSKKAEGRSVMILIQNQTFLANVVSERMRMALETDNSHLWFSTMLRPTLSLNFTQLPFDYHPTWEMPLVSPLSQPTTMEPILFRSFFFLHQVPEGEEYPWNNDGERQTFSIAV</sequence>
<dbReference type="PaxDb" id="4081-Solyc03g096520.1.1"/>
<proteinExistence type="predicted"/>
<accession>A0A3Q7FMC6</accession>
<dbReference type="AlphaFoldDB" id="A0A3Q7FMC6"/>
<feature type="compositionally biased region" description="Polar residues" evidence="1">
    <location>
        <begin position="21"/>
        <end position="36"/>
    </location>
</feature>
<dbReference type="InParanoid" id="A0A3Q7FMC6"/>
<dbReference type="Proteomes" id="UP000004994">
    <property type="component" value="Chromosome 3"/>
</dbReference>
<organism evidence="2">
    <name type="scientific">Solanum lycopersicum</name>
    <name type="common">Tomato</name>
    <name type="synonym">Lycopersicon esculentum</name>
    <dbReference type="NCBI Taxonomy" id="4081"/>
    <lineage>
        <taxon>Eukaryota</taxon>
        <taxon>Viridiplantae</taxon>
        <taxon>Streptophyta</taxon>
        <taxon>Embryophyta</taxon>
        <taxon>Tracheophyta</taxon>
        <taxon>Spermatophyta</taxon>
        <taxon>Magnoliopsida</taxon>
        <taxon>eudicotyledons</taxon>
        <taxon>Gunneridae</taxon>
        <taxon>Pentapetalae</taxon>
        <taxon>asterids</taxon>
        <taxon>lamiids</taxon>
        <taxon>Solanales</taxon>
        <taxon>Solanaceae</taxon>
        <taxon>Solanoideae</taxon>
        <taxon>Solaneae</taxon>
        <taxon>Solanum</taxon>
        <taxon>Solanum subgen. Lycopersicon</taxon>
    </lineage>
</organism>
<evidence type="ECO:0000256" key="1">
    <source>
        <dbReference type="SAM" id="MobiDB-lite"/>
    </source>
</evidence>
<evidence type="ECO:0000313" key="3">
    <source>
        <dbReference type="Proteomes" id="UP000004994"/>
    </source>
</evidence>
<dbReference type="Gramene" id="Solyc03g096520.1.1">
    <property type="protein sequence ID" value="Solyc03g096520.1.1.1"/>
    <property type="gene ID" value="Solyc03g096520.1"/>
</dbReference>
<reference evidence="2" key="1">
    <citation type="journal article" date="2012" name="Nature">
        <title>The tomato genome sequence provides insights into fleshy fruit evolution.</title>
        <authorList>
            <consortium name="Tomato Genome Consortium"/>
        </authorList>
    </citation>
    <scope>NUCLEOTIDE SEQUENCE [LARGE SCALE GENOMIC DNA]</scope>
    <source>
        <strain evidence="2">cv. Heinz 1706</strain>
    </source>
</reference>
<name>A0A3Q7FMC6_SOLLC</name>
<reference evidence="2" key="2">
    <citation type="submission" date="2019-01" db="UniProtKB">
        <authorList>
            <consortium name="EnsemblPlants"/>
        </authorList>
    </citation>
    <scope>IDENTIFICATION</scope>
    <source>
        <strain evidence="2">cv. Heinz 1706</strain>
    </source>
</reference>
<dbReference type="EnsemblPlants" id="Solyc03g096520.1.1">
    <property type="protein sequence ID" value="Solyc03g096520.1.1.1"/>
    <property type="gene ID" value="Solyc03g096520.1"/>
</dbReference>